<dbReference type="AlphaFoldDB" id="X1F815"/>
<accession>X1F815</accession>
<protein>
    <submittedName>
        <fullName evidence="1">Uncharacterized protein</fullName>
    </submittedName>
</protein>
<feature type="non-terminal residue" evidence="1">
    <location>
        <position position="1"/>
    </location>
</feature>
<gene>
    <name evidence="1" type="ORF">S03H2_26350</name>
</gene>
<dbReference type="EMBL" id="BARU01015245">
    <property type="protein sequence ID" value="GAH41781.1"/>
    <property type="molecule type" value="Genomic_DNA"/>
</dbReference>
<organism evidence="1">
    <name type="scientific">marine sediment metagenome</name>
    <dbReference type="NCBI Taxonomy" id="412755"/>
    <lineage>
        <taxon>unclassified sequences</taxon>
        <taxon>metagenomes</taxon>
        <taxon>ecological metagenomes</taxon>
    </lineage>
</organism>
<name>X1F815_9ZZZZ</name>
<evidence type="ECO:0000313" key="1">
    <source>
        <dbReference type="EMBL" id="GAH41781.1"/>
    </source>
</evidence>
<comment type="caution">
    <text evidence="1">The sequence shown here is derived from an EMBL/GenBank/DDBJ whole genome shotgun (WGS) entry which is preliminary data.</text>
</comment>
<sequence>TLAASGPLLRTISPAADAAELTLKLENAAFKTFEVSACLGLEGADDCMQLPAHCPNCRL</sequence>
<reference evidence="1" key="1">
    <citation type="journal article" date="2014" name="Front. Microbiol.">
        <title>High frequency of phylogenetically diverse reductive dehalogenase-homologous genes in deep subseafloor sedimentary metagenomes.</title>
        <authorList>
            <person name="Kawai M."/>
            <person name="Futagami T."/>
            <person name="Toyoda A."/>
            <person name="Takaki Y."/>
            <person name="Nishi S."/>
            <person name="Hori S."/>
            <person name="Arai W."/>
            <person name="Tsubouchi T."/>
            <person name="Morono Y."/>
            <person name="Uchiyama I."/>
            <person name="Ito T."/>
            <person name="Fujiyama A."/>
            <person name="Inagaki F."/>
            <person name="Takami H."/>
        </authorList>
    </citation>
    <scope>NUCLEOTIDE SEQUENCE</scope>
    <source>
        <strain evidence="1">Expedition CK06-06</strain>
    </source>
</reference>
<proteinExistence type="predicted"/>